<reference evidence="2" key="1">
    <citation type="submission" date="2014-09" db="EMBL/GenBank/DDBJ databases">
        <authorList>
            <person name="Magalhaes I.L.F."/>
            <person name="Oliveira U."/>
            <person name="Santos F.R."/>
            <person name="Vidigal T.H.D.A."/>
            <person name="Brescovit A.D."/>
            <person name="Santos A.J."/>
        </authorList>
    </citation>
    <scope>NUCLEOTIDE SEQUENCE</scope>
    <source>
        <tissue evidence="2">Shoot tissue taken approximately 20 cm above the soil surface</tissue>
    </source>
</reference>
<feature type="compositionally biased region" description="Polar residues" evidence="1">
    <location>
        <begin position="35"/>
        <end position="45"/>
    </location>
</feature>
<proteinExistence type="predicted"/>
<reference evidence="2" key="2">
    <citation type="journal article" date="2015" name="Data Brief">
        <title>Shoot transcriptome of the giant reed, Arundo donax.</title>
        <authorList>
            <person name="Barrero R.A."/>
            <person name="Guerrero F.D."/>
            <person name="Moolhuijzen P."/>
            <person name="Goolsby J.A."/>
            <person name="Tidwell J."/>
            <person name="Bellgard S.E."/>
            <person name="Bellgard M.I."/>
        </authorList>
    </citation>
    <scope>NUCLEOTIDE SEQUENCE</scope>
    <source>
        <tissue evidence="2">Shoot tissue taken approximately 20 cm above the soil surface</tissue>
    </source>
</reference>
<evidence type="ECO:0000313" key="2">
    <source>
        <dbReference type="EMBL" id="JAE01343.1"/>
    </source>
</evidence>
<dbReference type="AlphaFoldDB" id="A0A0A9EZ75"/>
<protein>
    <submittedName>
        <fullName evidence="2">Uncharacterized protein</fullName>
    </submittedName>
</protein>
<dbReference type="EMBL" id="GBRH01196553">
    <property type="protein sequence ID" value="JAE01343.1"/>
    <property type="molecule type" value="Transcribed_RNA"/>
</dbReference>
<feature type="region of interest" description="Disordered" evidence="1">
    <location>
        <begin position="22"/>
        <end position="45"/>
    </location>
</feature>
<evidence type="ECO:0000256" key="1">
    <source>
        <dbReference type="SAM" id="MobiDB-lite"/>
    </source>
</evidence>
<sequence length="45" mass="5334">MKTMMVSRVHITDETVGTARRRYCGNRENHKNRSVYRSNSNSKFD</sequence>
<organism evidence="2">
    <name type="scientific">Arundo donax</name>
    <name type="common">Giant reed</name>
    <name type="synonym">Donax arundinaceus</name>
    <dbReference type="NCBI Taxonomy" id="35708"/>
    <lineage>
        <taxon>Eukaryota</taxon>
        <taxon>Viridiplantae</taxon>
        <taxon>Streptophyta</taxon>
        <taxon>Embryophyta</taxon>
        <taxon>Tracheophyta</taxon>
        <taxon>Spermatophyta</taxon>
        <taxon>Magnoliopsida</taxon>
        <taxon>Liliopsida</taxon>
        <taxon>Poales</taxon>
        <taxon>Poaceae</taxon>
        <taxon>PACMAD clade</taxon>
        <taxon>Arundinoideae</taxon>
        <taxon>Arundineae</taxon>
        <taxon>Arundo</taxon>
    </lineage>
</organism>
<name>A0A0A9EZ75_ARUDO</name>
<accession>A0A0A9EZ75</accession>